<dbReference type="EMBL" id="LT853699">
    <property type="protein sequence ID" value="SMQ53405.1"/>
    <property type="molecule type" value="Genomic_DNA"/>
</dbReference>
<evidence type="ECO:0000313" key="1">
    <source>
        <dbReference type="EMBL" id="SMQ53405.1"/>
    </source>
</evidence>
<gene>
    <name evidence="1" type="ORF">ZT3D7_G8558</name>
</gene>
<proteinExistence type="predicted"/>
<sequence>MAQKLQPAPPYLVSRHFPEPADRVKRRRLAGHSIVREWKSYHIRRFVMNELSSCDHAVAVCQHVLSERVNTMIE</sequence>
<name>A0A1X7S182_ZYMT9</name>
<organism evidence="1 2">
    <name type="scientific">Zymoseptoria tritici (strain ST99CH_3D7)</name>
    <dbReference type="NCBI Taxonomy" id="1276538"/>
    <lineage>
        <taxon>Eukaryota</taxon>
        <taxon>Fungi</taxon>
        <taxon>Dikarya</taxon>
        <taxon>Ascomycota</taxon>
        <taxon>Pezizomycotina</taxon>
        <taxon>Dothideomycetes</taxon>
        <taxon>Dothideomycetidae</taxon>
        <taxon>Mycosphaerellales</taxon>
        <taxon>Mycosphaerellaceae</taxon>
        <taxon>Zymoseptoria</taxon>
    </lineage>
</organism>
<evidence type="ECO:0000313" key="2">
    <source>
        <dbReference type="Proteomes" id="UP000215127"/>
    </source>
</evidence>
<dbReference type="AlphaFoldDB" id="A0A1X7S182"/>
<dbReference type="Proteomes" id="UP000215127">
    <property type="component" value="Chromosome 8"/>
</dbReference>
<protein>
    <submittedName>
        <fullName evidence="1">Uncharacterized protein</fullName>
    </submittedName>
</protein>
<reference evidence="1 2" key="1">
    <citation type="submission" date="2016-06" db="EMBL/GenBank/DDBJ databases">
        <authorList>
            <person name="Kjaerup R.B."/>
            <person name="Dalgaard T.S."/>
            <person name="Juul-Madsen H.R."/>
        </authorList>
    </citation>
    <scope>NUCLEOTIDE SEQUENCE [LARGE SCALE GENOMIC DNA]</scope>
</reference>
<accession>A0A1X7S182</accession>
<keyword evidence="2" id="KW-1185">Reference proteome</keyword>